<dbReference type="InterPro" id="IPR001128">
    <property type="entry name" value="Cyt_P450"/>
</dbReference>
<accession>A0A0C2GYT7</accession>
<dbReference type="OrthoDB" id="5857440at2759"/>
<dbReference type="EMBL" id="KN728138">
    <property type="protein sequence ID" value="KIH64319.1"/>
    <property type="molecule type" value="Genomic_DNA"/>
</dbReference>
<dbReference type="InterPro" id="IPR036396">
    <property type="entry name" value="Cyt_P450_sf"/>
</dbReference>
<dbReference type="InterPro" id="IPR002401">
    <property type="entry name" value="Cyt_P450_E_grp-I"/>
</dbReference>
<reference evidence="5 6" key="1">
    <citation type="submission" date="2013-12" db="EMBL/GenBank/DDBJ databases">
        <title>Draft genome of the parsitic nematode Ancylostoma duodenale.</title>
        <authorList>
            <person name="Mitreva M."/>
        </authorList>
    </citation>
    <scope>NUCLEOTIDE SEQUENCE [LARGE SCALE GENOMIC DNA]</scope>
    <source>
        <strain evidence="5 6">Zhejiang</strain>
    </source>
</reference>
<dbReference type="SUPFAM" id="SSF48264">
    <property type="entry name" value="Cytochrome P450"/>
    <property type="match status" value="1"/>
</dbReference>
<dbReference type="Gene3D" id="1.10.630.10">
    <property type="entry name" value="Cytochrome P450"/>
    <property type="match status" value="1"/>
</dbReference>
<dbReference type="GO" id="GO:0005737">
    <property type="term" value="C:cytoplasm"/>
    <property type="evidence" value="ECO:0007669"/>
    <property type="project" value="TreeGrafter"/>
</dbReference>
<evidence type="ECO:0008006" key="7">
    <source>
        <dbReference type="Google" id="ProtNLM"/>
    </source>
</evidence>
<dbReference type="PANTHER" id="PTHR24300:SF369">
    <property type="entry name" value="CYTOCHROME P450 FAMILY"/>
    <property type="match status" value="1"/>
</dbReference>
<proteinExistence type="inferred from homology"/>
<organism evidence="5 6">
    <name type="scientific">Ancylostoma duodenale</name>
    <dbReference type="NCBI Taxonomy" id="51022"/>
    <lineage>
        <taxon>Eukaryota</taxon>
        <taxon>Metazoa</taxon>
        <taxon>Ecdysozoa</taxon>
        <taxon>Nematoda</taxon>
        <taxon>Chromadorea</taxon>
        <taxon>Rhabditida</taxon>
        <taxon>Rhabditina</taxon>
        <taxon>Rhabditomorpha</taxon>
        <taxon>Strongyloidea</taxon>
        <taxon>Ancylostomatidae</taxon>
        <taxon>Ancylostomatinae</taxon>
        <taxon>Ancylostoma</taxon>
    </lineage>
</organism>
<dbReference type="GO" id="GO:0006082">
    <property type="term" value="P:organic acid metabolic process"/>
    <property type="evidence" value="ECO:0007669"/>
    <property type="project" value="TreeGrafter"/>
</dbReference>
<name>A0A0C2GYT7_9BILA</name>
<keyword evidence="2" id="KW-0479">Metal-binding</keyword>
<dbReference type="PRINTS" id="PR00463">
    <property type="entry name" value="EP450I"/>
</dbReference>
<dbReference type="GO" id="GO:0006805">
    <property type="term" value="P:xenobiotic metabolic process"/>
    <property type="evidence" value="ECO:0007669"/>
    <property type="project" value="TreeGrafter"/>
</dbReference>
<gene>
    <name evidence="5" type="ORF">ANCDUO_05373</name>
</gene>
<dbReference type="Pfam" id="PF00067">
    <property type="entry name" value="p450"/>
    <property type="match status" value="1"/>
</dbReference>
<sequence>MTELYLSPGPVPLPFAGNLLSLYIHEPGYEAFRLWTKKYGRFFTFWMANRPAVVVTDYQLMKETLVKDGAAYTGRLEMPLSRWVRGGDYGIVETTGDLWQQQRRFVLHVFRDFGMGKNLMEERVLAEVSDFLEKCNKRVDEELDLRNYFDISVGSIINSILFGFRFDEFFVLL</sequence>
<protein>
    <recommendedName>
        <fullName evidence="7">Unspecific monooxygenase</fullName>
    </recommendedName>
</protein>
<evidence type="ECO:0000256" key="4">
    <source>
        <dbReference type="ARBA" id="ARBA00023033"/>
    </source>
</evidence>
<keyword evidence="4" id="KW-0503">Monooxygenase</keyword>
<dbReference type="PANTHER" id="PTHR24300">
    <property type="entry name" value="CYTOCHROME P450 508A4-RELATED"/>
    <property type="match status" value="1"/>
</dbReference>
<dbReference type="AlphaFoldDB" id="A0A0C2GYT7"/>
<comment type="similarity">
    <text evidence="1">Belongs to the cytochrome P450 family.</text>
</comment>
<evidence type="ECO:0000256" key="3">
    <source>
        <dbReference type="ARBA" id="ARBA00023004"/>
    </source>
</evidence>
<dbReference type="GO" id="GO:0020037">
    <property type="term" value="F:heme binding"/>
    <property type="evidence" value="ECO:0007669"/>
    <property type="project" value="InterPro"/>
</dbReference>
<evidence type="ECO:0000256" key="1">
    <source>
        <dbReference type="ARBA" id="ARBA00010617"/>
    </source>
</evidence>
<dbReference type="GO" id="GO:0016712">
    <property type="term" value="F:oxidoreductase activity, acting on paired donors, with incorporation or reduction of molecular oxygen, reduced flavin or flavoprotein as one donor, and incorporation of one atom of oxygen"/>
    <property type="evidence" value="ECO:0007669"/>
    <property type="project" value="TreeGrafter"/>
</dbReference>
<keyword evidence="3" id="KW-0408">Iron</keyword>
<dbReference type="GO" id="GO:0005506">
    <property type="term" value="F:iron ion binding"/>
    <property type="evidence" value="ECO:0007669"/>
    <property type="project" value="InterPro"/>
</dbReference>
<dbReference type="InterPro" id="IPR050182">
    <property type="entry name" value="Cytochrome_P450_fam2"/>
</dbReference>
<evidence type="ECO:0000256" key="2">
    <source>
        <dbReference type="ARBA" id="ARBA00022723"/>
    </source>
</evidence>
<keyword evidence="4" id="KW-0560">Oxidoreductase</keyword>
<evidence type="ECO:0000313" key="6">
    <source>
        <dbReference type="Proteomes" id="UP000054047"/>
    </source>
</evidence>
<dbReference type="Proteomes" id="UP000054047">
    <property type="component" value="Unassembled WGS sequence"/>
</dbReference>
<evidence type="ECO:0000313" key="5">
    <source>
        <dbReference type="EMBL" id="KIH64319.1"/>
    </source>
</evidence>
<keyword evidence="6" id="KW-1185">Reference proteome</keyword>